<reference evidence="2" key="1">
    <citation type="journal article" date="2019" name="Int. J. Syst. Evol. Microbiol.">
        <title>The Global Catalogue of Microorganisms (GCM) 10K type strain sequencing project: providing services to taxonomists for standard genome sequencing and annotation.</title>
        <authorList>
            <consortium name="The Broad Institute Genomics Platform"/>
            <consortium name="The Broad Institute Genome Sequencing Center for Infectious Disease"/>
            <person name="Wu L."/>
            <person name="Ma J."/>
        </authorList>
    </citation>
    <scope>NUCLEOTIDE SEQUENCE [LARGE SCALE GENOMIC DNA]</scope>
    <source>
        <strain evidence="2">JCM 6242</strain>
    </source>
</reference>
<keyword evidence="2" id="KW-1185">Reference proteome</keyword>
<evidence type="ECO:0000313" key="1">
    <source>
        <dbReference type="EMBL" id="GAA2897369.1"/>
    </source>
</evidence>
<sequence length="238" mass="26104">MGVRDFFLAGRLRRGPTLFLPYVPDPGAVLETVRLLNPRAVGGTTQISAGEKVYLKGPIEATPDLEVRVGLSRPWRTAYVAFSTATGGGQKYTPEHVVEGLARRLHGHAHPGMPHPTGPAARVYHCAHIPDRRVIELLSGVLPGLEVIEKEGYDKDDEETFFASPTSPIEIDVWREPDCEDYSLHNRDYPDYPPGLLDLAERVAVLLAEEGDGIACEHTFFPLQPGKVSPVLLPDPAE</sequence>
<dbReference type="Proteomes" id="UP001500831">
    <property type="component" value="Unassembled WGS sequence"/>
</dbReference>
<name>A0ABP6IP89_9ACTN</name>
<organism evidence="1 2">
    <name type="scientific">Streptosporangium fragile</name>
    <dbReference type="NCBI Taxonomy" id="46186"/>
    <lineage>
        <taxon>Bacteria</taxon>
        <taxon>Bacillati</taxon>
        <taxon>Actinomycetota</taxon>
        <taxon>Actinomycetes</taxon>
        <taxon>Streptosporangiales</taxon>
        <taxon>Streptosporangiaceae</taxon>
        <taxon>Streptosporangium</taxon>
    </lineage>
</organism>
<protein>
    <submittedName>
        <fullName evidence="1">Uncharacterized protein</fullName>
    </submittedName>
</protein>
<proteinExistence type="predicted"/>
<dbReference type="RefSeq" id="WP_344979027.1">
    <property type="nucleotide sequence ID" value="NZ_BAAAVI010000059.1"/>
</dbReference>
<comment type="caution">
    <text evidence="1">The sequence shown here is derived from an EMBL/GenBank/DDBJ whole genome shotgun (WGS) entry which is preliminary data.</text>
</comment>
<accession>A0ABP6IP89</accession>
<evidence type="ECO:0000313" key="2">
    <source>
        <dbReference type="Proteomes" id="UP001500831"/>
    </source>
</evidence>
<gene>
    <name evidence="1" type="ORF">GCM10010517_62420</name>
</gene>
<dbReference type="EMBL" id="BAAAVI010000059">
    <property type="protein sequence ID" value="GAA2897369.1"/>
    <property type="molecule type" value="Genomic_DNA"/>
</dbReference>